<dbReference type="AlphaFoldDB" id="A0A1C7MNA5"/>
<proteinExistence type="predicted"/>
<gene>
    <name evidence="2" type="ORF">A0H81_02884</name>
</gene>
<sequence length="103" mass="11055">MQRGLPYLDDVQASPTCSSSAPTRSRSRKTLKQPRCGALEYVQYTITHLLVAVYATPRAMPGSASTPATPSIKILPGAQGRLTTPPRIDTRCGACEDNPPRGE</sequence>
<name>A0A1C7MNA5_GRIFR</name>
<feature type="region of interest" description="Disordered" evidence="1">
    <location>
        <begin position="60"/>
        <end position="103"/>
    </location>
</feature>
<reference evidence="2 3" key="1">
    <citation type="submission" date="2016-03" db="EMBL/GenBank/DDBJ databases">
        <title>Whole genome sequencing of Grifola frondosa 9006-11.</title>
        <authorList>
            <person name="Min B."/>
            <person name="Park H."/>
            <person name="Kim J.-G."/>
            <person name="Cho H."/>
            <person name="Oh Y.-L."/>
            <person name="Kong W.-S."/>
            <person name="Choi I.-G."/>
        </authorList>
    </citation>
    <scope>NUCLEOTIDE SEQUENCE [LARGE SCALE GENOMIC DNA]</scope>
    <source>
        <strain evidence="2 3">9006-11</strain>
    </source>
</reference>
<evidence type="ECO:0000313" key="2">
    <source>
        <dbReference type="EMBL" id="OBZ78341.1"/>
    </source>
</evidence>
<protein>
    <submittedName>
        <fullName evidence="2">Uncharacterized protein</fullName>
    </submittedName>
</protein>
<dbReference type="EMBL" id="LUGG01000002">
    <property type="protein sequence ID" value="OBZ78341.1"/>
    <property type="molecule type" value="Genomic_DNA"/>
</dbReference>
<comment type="caution">
    <text evidence="2">The sequence shown here is derived from an EMBL/GenBank/DDBJ whole genome shotgun (WGS) entry which is preliminary data.</text>
</comment>
<organism evidence="2 3">
    <name type="scientific">Grifola frondosa</name>
    <name type="common">Maitake</name>
    <name type="synonym">Polyporus frondosus</name>
    <dbReference type="NCBI Taxonomy" id="5627"/>
    <lineage>
        <taxon>Eukaryota</taxon>
        <taxon>Fungi</taxon>
        <taxon>Dikarya</taxon>
        <taxon>Basidiomycota</taxon>
        <taxon>Agaricomycotina</taxon>
        <taxon>Agaricomycetes</taxon>
        <taxon>Polyporales</taxon>
        <taxon>Grifolaceae</taxon>
        <taxon>Grifola</taxon>
    </lineage>
</organism>
<keyword evidence="3" id="KW-1185">Reference proteome</keyword>
<evidence type="ECO:0000256" key="1">
    <source>
        <dbReference type="SAM" id="MobiDB-lite"/>
    </source>
</evidence>
<accession>A0A1C7MNA5</accession>
<evidence type="ECO:0000313" key="3">
    <source>
        <dbReference type="Proteomes" id="UP000092993"/>
    </source>
</evidence>
<feature type="compositionally biased region" description="Polar residues" evidence="1">
    <location>
        <begin position="13"/>
        <end position="24"/>
    </location>
</feature>
<feature type="region of interest" description="Disordered" evidence="1">
    <location>
        <begin position="1"/>
        <end position="32"/>
    </location>
</feature>
<dbReference type="Proteomes" id="UP000092993">
    <property type="component" value="Unassembled WGS sequence"/>
</dbReference>